<dbReference type="SUPFAM" id="SSF46785">
    <property type="entry name" value="Winged helix' DNA-binding domain"/>
    <property type="match status" value="1"/>
</dbReference>
<dbReference type="SMART" id="SM00347">
    <property type="entry name" value="HTH_MARR"/>
    <property type="match status" value="1"/>
</dbReference>
<dbReference type="InterPro" id="IPR036388">
    <property type="entry name" value="WH-like_DNA-bd_sf"/>
</dbReference>
<dbReference type="InterPro" id="IPR000835">
    <property type="entry name" value="HTH_MarR-typ"/>
</dbReference>
<keyword evidence="3" id="KW-0804">Transcription</keyword>
<dbReference type="GO" id="GO:0003677">
    <property type="term" value="F:DNA binding"/>
    <property type="evidence" value="ECO:0007669"/>
    <property type="project" value="UniProtKB-KW"/>
</dbReference>
<proteinExistence type="predicted"/>
<dbReference type="GO" id="GO:0003700">
    <property type="term" value="F:DNA-binding transcription factor activity"/>
    <property type="evidence" value="ECO:0007669"/>
    <property type="project" value="InterPro"/>
</dbReference>
<keyword evidence="8" id="KW-1185">Reference proteome</keyword>
<dbReference type="Proteomes" id="UP000248798">
    <property type="component" value="Unassembled WGS sequence"/>
</dbReference>
<dbReference type="OrthoDB" id="195851at2"/>
<evidence type="ECO:0000256" key="1">
    <source>
        <dbReference type="ARBA" id="ARBA00023015"/>
    </source>
</evidence>
<evidence type="ECO:0000259" key="4">
    <source>
        <dbReference type="PROSITE" id="PS50995"/>
    </source>
</evidence>
<keyword evidence="2" id="KW-0238">DNA-binding</keyword>
<dbReference type="Gene3D" id="1.10.10.10">
    <property type="entry name" value="Winged helix-like DNA-binding domain superfamily/Winged helix DNA-binding domain"/>
    <property type="match status" value="1"/>
</dbReference>
<feature type="domain" description="HTH marR-type" evidence="4">
    <location>
        <begin position="11"/>
        <end position="143"/>
    </location>
</feature>
<evidence type="ECO:0000313" key="8">
    <source>
        <dbReference type="Proteomes" id="UP000293902"/>
    </source>
</evidence>
<dbReference type="InterPro" id="IPR036390">
    <property type="entry name" value="WH_DNA-bd_sf"/>
</dbReference>
<evidence type="ECO:0000256" key="3">
    <source>
        <dbReference type="ARBA" id="ARBA00023163"/>
    </source>
</evidence>
<dbReference type="PANTHER" id="PTHR42756:SF1">
    <property type="entry name" value="TRANSCRIPTIONAL REPRESSOR OF EMRAB OPERON"/>
    <property type="match status" value="1"/>
</dbReference>
<evidence type="ECO:0000313" key="7">
    <source>
        <dbReference type="Proteomes" id="UP000248798"/>
    </source>
</evidence>
<dbReference type="PRINTS" id="PR00598">
    <property type="entry name" value="HTHMARR"/>
</dbReference>
<reference evidence="6 7" key="1">
    <citation type="submission" date="2018-06" db="EMBL/GenBank/DDBJ databases">
        <title>Complete Genome Sequence of Desulfobacter hydrogenophilus (DSM3380).</title>
        <authorList>
            <person name="Marietou A."/>
            <person name="Schreiber L."/>
            <person name="Marshall I."/>
            <person name="Jorgensen B."/>
        </authorList>
    </citation>
    <scope>NUCLEOTIDE SEQUENCE [LARGE SCALE GENOMIC DNA]</scope>
    <source>
        <strain evidence="6 7">DSM 3380</strain>
    </source>
</reference>
<gene>
    <name evidence="6" type="ORF">DO021_12420</name>
    <name evidence="5" type="ORF">EYB58_13170</name>
</gene>
<dbReference type="AlphaFoldDB" id="A0A328FAN1"/>
<evidence type="ECO:0000313" key="6">
    <source>
        <dbReference type="EMBL" id="RAM01734.1"/>
    </source>
</evidence>
<dbReference type="EMBL" id="CP036313">
    <property type="protein sequence ID" value="QBH13789.1"/>
    <property type="molecule type" value="Genomic_DNA"/>
</dbReference>
<evidence type="ECO:0000256" key="2">
    <source>
        <dbReference type="ARBA" id="ARBA00023125"/>
    </source>
</evidence>
<dbReference type="Proteomes" id="UP000293902">
    <property type="component" value="Chromosome"/>
</dbReference>
<evidence type="ECO:0000313" key="5">
    <source>
        <dbReference type="EMBL" id="QBH13789.1"/>
    </source>
</evidence>
<keyword evidence="1" id="KW-0805">Transcription regulation</keyword>
<accession>A0A328FAN1</accession>
<dbReference type="PANTHER" id="PTHR42756">
    <property type="entry name" value="TRANSCRIPTIONAL REGULATOR, MARR"/>
    <property type="match status" value="1"/>
</dbReference>
<dbReference type="Pfam" id="PF01047">
    <property type="entry name" value="MarR"/>
    <property type="match status" value="1"/>
</dbReference>
<reference evidence="5 8" key="2">
    <citation type="submission" date="2019-02" db="EMBL/GenBank/DDBJ databases">
        <title>Complete genome sequence of Desulfobacter hydrogenophilus AcRS1.</title>
        <authorList>
            <person name="Marietou A."/>
            <person name="Lund M.B."/>
            <person name="Marshall I.P.G."/>
            <person name="Schreiber L."/>
            <person name="Jorgensen B."/>
        </authorList>
    </citation>
    <scope>NUCLEOTIDE SEQUENCE [LARGE SCALE GENOMIC DNA]</scope>
    <source>
        <strain evidence="5 8">AcRS1</strain>
    </source>
</reference>
<name>A0A328FAN1_9BACT</name>
<organism evidence="6 7">
    <name type="scientific">Desulfobacter hydrogenophilus</name>
    <dbReference type="NCBI Taxonomy" id="2291"/>
    <lineage>
        <taxon>Bacteria</taxon>
        <taxon>Pseudomonadati</taxon>
        <taxon>Thermodesulfobacteriota</taxon>
        <taxon>Desulfobacteria</taxon>
        <taxon>Desulfobacterales</taxon>
        <taxon>Desulfobacteraceae</taxon>
        <taxon>Desulfobacter</taxon>
    </lineage>
</organism>
<protein>
    <submittedName>
        <fullName evidence="6">MarR family transcriptional regulator</fullName>
    </submittedName>
</protein>
<dbReference type="EMBL" id="QLNI01000023">
    <property type="protein sequence ID" value="RAM01734.1"/>
    <property type="molecule type" value="Genomic_DNA"/>
</dbReference>
<sequence>MAVTELSKQRCQTLLISIRKIIQAVDIHSRKLNKEFGLTGPQLIVLQEISSHGQISITPLSRGTSLSQATVTDITKRLETRGYIARKKREDDRRAVSLFLTEKGQDVIKNLPPLLQETFTKHFSDIEDWEQMMIISAFERVVSLMAAEKLEASPILVTGPIRQNTPR</sequence>
<dbReference type="PROSITE" id="PS50995">
    <property type="entry name" value="HTH_MARR_2"/>
    <property type="match status" value="1"/>
</dbReference>